<evidence type="ECO:0000313" key="1">
    <source>
        <dbReference type="EMBL" id="MXO83131.1"/>
    </source>
</evidence>
<keyword evidence="2" id="KW-1185">Reference proteome</keyword>
<organism evidence="1 2">
    <name type="scientific">Pontixanthobacter aestiaquae</name>
    <dbReference type="NCBI Taxonomy" id="1509367"/>
    <lineage>
        <taxon>Bacteria</taxon>
        <taxon>Pseudomonadati</taxon>
        <taxon>Pseudomonadota</taxon>
        <taxon>Alphaproteobacteria</taxon>
        <taxon>Sphingomonadales</taxon>
        <taxon>Erythrobacteraceae</taxon>
        <taxon>Pontixanthobacter</taxon>
    </lineage>
</organism>
<reference evidence="1 2" key="1">
    <citation type="submission" date="2019-12" db="EMBL/GenBank/DDBJ databases">
        <title>Genomic-based taxomic classification of the family Erythrobacteraceae.</title>
        <authorList>
            <person name="Xu L."/>
        </authorList>
    </citation>
    <scope>NUCLEOTIDE SEQUENCE [LARGE SCALE GENOMIC DNA]</scope>
    <source>
        <strain evidence="1 2">KCTC 42006</strain>
    </source>
</reference>
<protein>
    <submittedName>
        <fullName evidence="1">Uncharacterized protein</fullName>
    </submittedName>
</protein>
<name>A0A844Z355_9SPHN</name>
<dbReference type="Proteomes" id="UP000460290">
    <property type="component" value="Unassembled WGS sequence"/>
</dbReference>
<dbReference type="RefSeq" id="WP_160613514.1">
    <property type="nucleotide sequence ID" value="NZ_JAUFQM010000001.1"/>
</dbReference>
<comment type="caution">
    <text evidence="1">The sequence shown here is derived from an EMBL/GenBank/DDBJ whole genome shotgun (WGS) entry which is preliminary data.</text>
</comment>
<gene>
    <name evidence="1" type="ORF">GRI35_07095</name>
</gene>
<sequence>MTARDLTAEQRAADYFHHIDMGFLNRRLCMSALMQDGRAFYAQNARVGHDHLTRLSNDHLLVTLLLDRCDSVGAPTLIEAVGKGKPKYLFRSTHALAPCPEVYTAERVTQQVLTDIELDKPLRLSYHTEHIVSSTGKMMLAQGSDDNYLESIVGLVHDKDGRWEIEPLVMGAPWLDHPRNGKHSGDLMWLGRDFGEILAEDIDEFSNLTDVKVTSADEWMSVMRDLSEEDVKQKIATLFAEPTKKDWGGERNDLFTAQMHVLGGRRTAAFLLKGPTNFREMTLDMCGKRADQVLRLTESGADISVVQHSHQIGEAVRSTLRQLTVTPGRAKKYCTIDGQTTYRILKANKLL</sequence>
<proteinExistence type="predicted"/>
<dbReference type="AlphaFoldDB" id="A0A844Z355"/>
<accession>A0A844Z355</accession>
<dbReference type="EMBL" id="WTYZ01000001">
    <property type="protein sequence ID" value="MXO83131.1"/>
    <property type="molecule type" value="Genomic_DNA"/>
</dbReference>
<dbReference type="OrthoDB" id="3364990at2"/>
<evidence type="ECO:0000313" key="2">
    <source>
        <dbReference type="Proteomes" id="UP000460290"/>
    </source>
</evidence>